<feature type="region of interest" description="Disordered" evidence="1">
    <location>
        <begin position="48"/>
        <end position="77"/>
    </location>
</feature>
<evidence type="ECO:0000256" key="2">
    <source>
        <dbReference type="SAM" id="Phobius"/>
    </source>
</evidence>
<gene>
    <name evidence="3" type="ORF">AGLA0713_LOCUS100</name>
</gene>
<feature type="transmembrane region" description="Helical" evidence="2">
    <location>
        <begin position="20"/>
        <end position="37"/>
    </location>
</feature>
<dbReference type="EMBL" id="HBEX01000164">
    <property type="protein sequence ID" value="CAD8595272.1"/>
    <property type="molecule type" value="Transcribed_RNA"/>
</dbReference>
<dbReference type="PANTHER" id="PTHR13593">
    <property type="match status" value="1"/>
</dbReference>
<keyword evidence="2" id="KW-0812">Transmembrane</keyword>
<reference evidence="3" key="1">
    <citation type="submission" date="2021-01" db="EMBL/GenBank/DDBJ databases">
        <authorList>
            <person name="Corre E."/>
            <person name="Pelletier E."/>
            <person name="Niang G."/>
            <person name="Scheremetjew M."/>
            <person name="Finn R."/>
            <person name="Kale V."/>
            <person name="Holt S."/>
            <person name="Cochrane G."/>
            <person name="Meng A."/>
            <person name="Brown T."/>
            <person name="Cohen L."/>
        </authorList>
    </citation>
    <scope>NUCLEOTIDE SEQUENCE</scope>
</reference>
<dbReference type="InterPro" id="IPR017946">
    <property type="entry name" value="PLC-like_Pdiesterase_TIM-brl"/>
</dbReference>
<proteinExistence type="predicted"/>
<keyword evidence="2" id="KW-0472">Membrane</keyword>
<evidence type="ECO:0008006" key="4">
    <source>
        <dbReference type="Google" id="ProtNLM"/>
    </source>
</evidence>
<dbReference type="GO" id="GO:0008081">
    <property type="term" value="F:phosphoric diester hydrolase activity"/>
    <property type="evidence" value="ECO:0007669"/>
    <property type="project" value="InterPro"/>
</dbReference>
<dbReference type="PANTHER" id="PTHR13593:SF140">
    <property type="entry name" value="PLC-LIKE PHOSPHODIESTERASE"/>
    <property type="match status" value="1"/>
</dbReference>
<dbReference type="Gene3D" id="3.20.20.190">
    <property type="entry name" value="Phosphatidylinositol (PI) phosphodiesterase"/>
    <property type="match status" value="1"/>
</dbReference>
<organism evidence="3">
    <name type="scientific">Asterionellopsis glacialis</name>
    <dbReference type="NCBI Taxonomy" id="33640"/>
    <lineage>
        <taxon>Eukaryota</taxon>
        <taxon>Sar</taxon>
        <taxon>Stramenopiles</taxon>
        <taxon>Ochrophyta</taxon>
        <taxon>Bacillariophyta</taxon>
        <taxon>Fragilariophyceae</taxon>
        <taxon>Fragilariophycidae</taxon>
        <taxon>Fragilariales</taxon>
        <taxon>Fragilariaceae</taxon>
        <taxon>Asterionellopsis</taxon>
    </lineage>
</organism>
<accession>A0A7S0PSU8</accession>
<sequence length="400" mass="44616">MSDYESKPESKRCCTWPRALIALLLLGVAGVLIWQFAPIDEDTVNDLKGISNSTDEPTAEKNDESDGSDGGSNNGGDGSNLQGCNGLDVICDLRLDEVLFAAPHNAMATKEGGYPYITGITGPNHNKPLEDALKAGYRGLSIDVCSCNGILELCHGVCDLGSRDIKEVFTNIVSFLQDRPTEFLMFNIQINNSPIGGVEVDIQDLYNLMKSVDGFYDMVYVQTDTQSDVEWPTLGTLLKAEERKQIVMFHFNGPNCSENQPCPEGLHYWFRYGAETEYDFVTKQELENAASSCEVTRGKPVDQRGFLGVTNFVTPPEEDVAKEINTRAFIEQRLQDCSEVNNNQNINIFFIDFWSIGDAVEVTLEENEKRASEKARRRRTTKSALRTTNTFNNKNHKSKN</sequence>
<dbReference type="AlphaFoldDB" id="A0A7S0PSU8"/>
<evidence type="ECO:0000256" key="1">
    <source>
        <dbReference type="SAM" id="MobiDB-lite"/>
    </source>
</evidence>
<feature type="compositionally biased region" description="Gly residues" evidence="1">
    <location>
        <begin position="68"/>
        <end position="77"/>
    </location>
</feature>
<dbReference type="SUPFAM" id="SSF51695">
    <property type="entry name" value="PLC-like phosphodiesterases"/>
    <property type="match status" value="1"/>
</dbReference>
<keyword evidence="2" id="KW-1133">Transmembrane helix</keyword>
<protein>
    <recommendedName>
        <fullName evidence="4">Phosphatidylinositol-specific phospholipase C X domain-containing protein</fullName>
    </recommendedName>
</protein>
<dbReference type="GO" id="GO:0006629">
    <property type="term" value="P:lipid metabolic process"/>
    <property type="evidence" value="ECO:0007669"/>
    <property type="project" value="InterPro"/>
</dbReference>
<feature type="region of interest" description="Disordered" evidence="1">
    <location>
        <begin position="367"/>
        <end position="400"/>
    </location>
</feature>
<dbReference type="Pfam" id="PF26146">
    <property type="entry name" value="PI-PLC_X"/>
    <property type="match status" value="1"/>
</dbReference>
<name>A0A7S0PSU8_9STRA</name>
<evidence type="ECO:0000313" key="3">
    <source>
        <dbReference type="EMBL" id="CAD8595272.1"/>
    </source>
</evidence>
<dbReference type="InterPro" id="IPR051057">
    <property type="entry name" value="PI-PLC_domain"/>
</dbReference>